<dbReference type="EMBL" id="LITT01000062">
    <property type="protein sequence ID" value="OAA83300.1"/>
    <property type="molecule type" value="Genomic_DNA"/>
</dbReference>
<protein>
    <submittedName>
        <fullName evidence="1">Uncharacterized protein</fullName>
    </submittedName>
</protein>
<evidence type="ECO:0000313" key="2">
    <source>
        <dbReference type="Proteomes" id="UP000077407"/>
    </source>
</evidence>
<gene>
    <name evidence="1" type="ORF">WY13_03628</name>
</gene>
<name>A0A170NCB5_9CLOT</name>
<evidence type="ECO:0000313" key="1">
    <source>
        <dbReference type="EMBL" id="OAA83300.1"/>
    </source>
</evidence>
<dbReference type="AlphaFoldDB" id="A0A170NCB5"/>
<comment type="caution">
    <text evidence="1">The sequence shown here is derived from an EMBL/GenBank/DDBJ whole genome shotgun (WGS) entry which is preliminary data.</text>
</comment>
<dbReference type="OrthoDB" id="2381377at2"/>
<dbReference type="NCBIfam" id="NF045650">
    <property type="entry name" value="CD1247_Nterm"/>
    <property type="match status" value="1"/>
</dbReference>
<proteinExistence type="predicted"/>
<accession>A0A170NCB5</accession>
<dbReference type="RefSeq" id="WP_013237767.1">
    <property type="nucleotide sequence ID" value="NZ_CP174102.1"/>
</dbReference>
<dbReference type="Proteomes" id="UP000077407">
    <property type="component" value="Unassembled WGS sequence"/>
</dbReference>
<dbReference type="OMA" id="DEIECPN"/>
<reference evidence="1 2" key="1">
    <citation type="journal article" date="2015" name="Biotechnol. Bioeng.">
        <title>Genome sequence and phenotypic characterization of Caulobacter segnis.</title>
        <authorList>
            <person name="Patel S."/>
            <person name="Fletcher B."/>
            <person name="Scott D.C."/>
            <person name="Ely B."/>
        </authorList>
    </citation>
    <scope>NUCLEOTIDE SEQUENCE [LARGE SCALE GENOMIC DNA]</scope>
    <source>
        <strain evidence="1 2">ERI-2</strain>
    </source>
</reference>
<dbReference type="InterPro" id="IPR054688">
    <property type="entry name" value="CD1247_N"/>
</dbReference>
<dbReference type="PATRIC" id="fig|1538.10.peg.3706"/>
<organism evidence="1 2">
    <name type="scientific">Clostridium ljungdahlii</name>
    <dbReference type="NCBI Taxonomy" id="1538"/>
    <lineage>
        <taxon>Bacteria</taxon>
        <taxon>Bacillati</taxon>
        <taxon>Bacillota</taxon>
        <taxon>Clostridia</taxon>
        <taxon>Eubacteriales</taxon>
        <taxon>Clostridiaceae</taxon>
        <taxon>Clostridium</taxon>
    </lineage>
</organism>
<sequence>MNSIISKVSYLNGLVDGLKIDKSTNEGKMLIEIVNVLKSMAEEIDDMSRAQKDMEDYVDAMDEDLADLQDNLYDDDYEICKCKDEGENFTEIQCPNCNDTVYVDKDILEQREELTCPNCHSSIPIKDELKKSK</sequence>